<comment type="caution">
    <text evidence="2">The sequence shown here is derived from an EMBL/GenBank/DDBJ whole genome shotgun (WGS) entry which is preliminary data.</text>
</comment>
<dbReference type="InterPro" id="IPR000594">
    <property type="entry name" value="ThiF_NAD_FAD-bd"/>
</dbReference>
<dbReference type="PANTHER" id="PTHR10953:SF4">
    <property type="entry name" value="UBIQUITIN-ACTIVATING ENZYME E1 C-TERMINAL DOMAIN-CONTAINING PROTEIN"/>
    <property type="match status" value="1"/>
</dbReference>
<dbReference type="Gene3D" id="3.40.50.720">
    <property type="entry name" value="NAD(P)-binding Rossmann-like Domain"/>
    <property type="match status" value="1"/>
</dbReference>
<evidence type="ECO:0000259" key="1">
    <source>
        <dbReference type="Pfam" id="PF00899"/>
    </source>
</evidence>
<dbReference type="InterPro" id="IPR035985">
    <property type="entry name" value="Ubiquitin-activating_enz"/>
</dbReference>
<evidence type="ECO:0000313" key="2">
    <source>
        <dbReference type="EMBL" id="KAK2081968.1"/>
    </source>
</evidence>
<keyword evidence="3" id="KW-1185">Reference proteome</keyword>
<reference evidence="2 3" key="1">
    <citation type="submission" date="2023-05" db="EMBL/GenBank/DDBJ databases">
        <title>B98-5 Cell Line De Novo Hybrid Assembly: An Optical Mapping Approach.</title>
        <authorList>
            <person name="Kananen K."/>
            <person name="Auerbach J.A."/>
            <person name="Kautto E."/>
            <person name="Blachly J.S."/>
        </authorList>
    </citation>
    <scope>NUCLEOTIDE SEQUENCE [LARGE SCALE GENOMIC DNA]</scope>
    <source>
        <strain evidence="2">B95-8</strain>
        <tissue evidence="2">Cell line</tissue>
    </source>
</reference>
<dbReference type="PANTHER" id="PTHR10953">
    <property type="entry name" value="UBIQUITIN-ACTIVATING ENZYME E1"/>
    <property type="match status" value="1"/>
</dbReference>
<evidence type="ECO:0000313" key="3">
    <source>
        <dbReference type="Proteomes" id="UP001266305"/>
    </source>
</evidence>
<dbReference type="Proteomes" id="UP001266305">
    <property type="component" value="Unassembled WGS sequence"/>
</dbReference>
<feature type="domain" description="THIF-type NAD/FAD binding fold" evidence="1">
    <location>
        <begin position="22"/>
        <end position="80"/>
    </location>
</feature>
<sequence length="82" mass="8812">CGVVGDSALSLVTLMRCLLFAIFQVGAGAIGCELLKNFAMIGLGCEEGDKITVTDMDTIKKSNLNRQLLFQPWDVCMSRAGL</sequence>
<dbReference type="InterPro" id="IPR045886">
    <property type="entry name" value="ThiF/MoeB/HesA"/>
</dbReference>
<feature type="non-terminal residue" evidence="2">
    <location>
        <position position="1"/>
    </location>
</feature>
<dbReference type="Pfam" id="PF00899">
    <property type="entry name" value="ThiF"/>
    <property type="match status" value="1"/>
</dbReference>
<protein>
    <submittedName>
        <fullName evidence="2">E1 ubiquitin-activating protein</fullName>
    </submittedName>
</protein>
<organism evidence="2 3">
    <name type="scientific">Saguinus oedipus</name>
    <name type="common">Cotton-top tamarin</name>
    <name type="synonym">Oedipomidas oedipus</name>
    <dbReference type="NCBI Taxonomy" id="9490"/>
    <lineage>
        <taxon>Eukaryota</taxon>
        <taxon>Metazoa</taxon>
        <taxon>Chordata</taxon>
        <taxon>Craniata</taxon>
        <taxon>Vertebrata</taxon>
        <taxon>Euteleostomi</taxon>
        <taxon>Mammalia</taxon>
        <taxon>Eutheria</taxon>
        <taxon>Euarchontoglires</taxon>
        <taxon>Primates</taxon>
        <taxon>Haplorrhini</taxon>
        <taxon>Platyrrhini</taxon>
        <taxon>Cebidae</taxon>
        <taxon>Callitrichinae</taxon>
        <taxon>Saguinus</taxon>
    </lineage>
</organism>
<name>A0ABQ9TC07_SAGOE</name>
<feature type="non-terminal residue" evidence="2">
    <location>
        <position position="82"/>
    </location>
</feature>
<dbReference type="SUPFAM" id="SSF69572">
    <property type="entry name" value="Activating enzymes of the ubiquitin-like proteins"/>
    <property type="match status" value="1"/>
</dbReference>
<dbReference type="EMBL" id="JASSZA010000047">
    <property type="protein sequence ID" value="KAK2081968.1"/>
    <property type="molecule type" value="Genomic_DNA"/>
</dbReference>
<accession>A0ABQ9TC07</accession>
<gene>
    <name evidence="2" type="primary">UBA1_1</name>
    <name evidence="2" type="ORF">P7K49_039315</name>
</gene>
<proteinExistence type="predicted"/>